<feature type="transmembrane region" description="Helical" evidence="6">
    <location>
        <begin position="377"/>
        <end position="393"/>
    </location>
</feature>
<evidence type="ECO:0000256" key="4">
    <source>
        <dbReference type="ARBA" id="ARBA00022989"/>
    </source>
</evidence>
<comment type="subcellular location">
    <subcellularLocation>
        <location evidence="1">Cell membrane</location>
        <topology evidence="1">Multi-pass membrane protein</topology>
    </subcellularLocation>
</comment>
<dbReference type="InterPro" id="IPR050367">
    <property type="entry name" value="APC_superfamily"/>
</dbReference>
<proteinExistence type="predicted"/>
<evidence type="ECO:0000256" key="3">
    <source>
        <dbReference type="ARBA" id="ARBA00022692"/>
    </source>
</evidence>
<feature type="transmembrane region" description="Helical" evidence="6">
    <location>
        <begin position="114"/>
        <end position="142"/>
    </location>
</feature>
<dbReference type="Gene3D" id="1.20.1740.10">
    <property type="entry name" value="Amino acid/polyamine transporter I"/>
    <property type="match status" value="1"/>
</dbReference>
<feature type="transmembrane region" description="Helical" evidence="6">
    <location>
        <begin position="188"/>
        <end position="210"/>
    </location>
</feature>
<name>A0A1H8CGS8_9BACL</name>
<keyword evidence="2" id="KW-1003">Cell membrane</keyword>
<evidence type="ECO:0000313" key="8">
    <source>
        <dbReference type="Proteomes" id="UP000199695"/>
    </source>
</evidence>
<protein>
    <submittedName>
        <fullName evidence="7">Amino acid efflux transporter</fullName>
    </submittedName>
</protein>
<sequence>MSQKATELSKTLTVGQAVGLAICIVVGSGLLVLPGLAYQQVGGAAIYAWVIDALLVIPLLVIFAYLGANYPGAGGIAGFVQEAFSRPMGAATEVLLLGTFSLGIPSIAVTGGNYFAMAIGGGEGVSLIASLGLLIFAGMVNYLGAKVSGNVQQVLSYSLTGLLLFTALLALWFGDRTIGTGVAPIQDWMLSVPALGMVFFSYTGWEMLSFTTEEYKNPKRDFPIAVGISFVTIILVYLMIALAVQYTLPHGDSRLGTAPIAALLMSVFGPLSGKFVAVVGVVIIAANLIGATWAASRLVFASAREGLLPGFLSRVDKKTRSPQMALLTVILVFSAVIALHFSGAVSLGILLQVAGQNFFILYGLSVIAYLKLVRRPVFKAFGLFTLAVVMLTMGTFGWWLFYPLALMLFGSWMMRIRRRRNVQNQTVHLTE</sequence>
<feature type="transmembrane region" description="Helical" evidence="6">
    <location>
        <begin position="88"/>
        <end position="108"/>
    </location>
</feature>
<evidence type="ECO:0000256" key="2">
    <source>
        <dbReference type="ARBA" id="ARBA00022475"/>
    </source>
</evidence>
<dbReference type="GO" id="GO:0005886">
    <property type="term" value="C:plasma membrane"/>
    <property type="evidence" value="ECO:0007669"/>
    <property type="project" value="UniProtKB-SubCell"/>
</dbReference>
<dbReference type="EMBL" id="FOCQ01000003">
    <property type="protein sequence ID" value="SEM94491.1"/>
    <property type="molecule type" value="Genomic_DNA"/>
</dbReference>
<dbReference type="PANTHER" id="PTHR42770">
    <property type="entry name" value="AMINO ACID TRANSPORTER-RELATED"/>
    <property type="match status" value="1"/>
</dbReference>
<evidence type="ECO:0000256" key="1">
    <source>
        <dbReference type="ARBA" id="ARBA00004651"/>
    </source>
</evidence>
<keyword evidence="3 6" id="KW-0812">Transmembrane</keyword>
<feature type="transmembrane region" description="Helical" evidence="6">
    <location>
        <begin position="349"/>
        <end position="370"/>
    </location>
</feature>
<evidence type="ECO:0000313" key="7">
    <source>
        <dbReference type="EMBL" id="SEM94491.1"/>
    </source>
</evidence>
<dbReference type="STRING" id="1173111.SAMN05444955_103308"/>
<gene>
    <name evidence="7" type="ORF">SAMN05444955_103308</name>
</gene>
<keyword evidence="5 6" id="KW-0472">Membrane</keyword>
<keyword evidence="8" id="KW-1185">Reference proteome</keyword>
<evidence type="ECO:0000256" key="6">
    <source>
        <dbReference type="SAM" id="Phobius"/>
    </source>
</evidence>
<dbReference type="Pfam" id="PF13520">
    <property type="entry name" value="AA_permease_2"/>
    <property type="match status" value="1"/>
</dbReference>
<dbReference type="OrthoDB" id="178667at2"/>
<feature type="transmembrane region" description="Helical" evidence="6">
    <location>
        <begin position="275"/>
        <end position="295"/>
    </location>
</feature>
<feature type="transmembrane region" description="Helical" evidence="6">
    <location>
        <begin position="44"/>
        <end position="67"/>
    </location>
</feature>
<feature type="transmembrane region" description="Helical" evidence="6">
    <location>
        <begin position="154"/>
        <end position="173"/>
    </location>
</feature>
<dbReference type="GO" id="GO:0022857">
    <property type="term" value="F:transmembrane transporter activity"/>
    <property type="evidence" value="ECO:0007669"/>
    <property type="project" value="InterPro"/>
</dbReference>
<feature type="transmembrane region" description="Helical" evidence="6">
    <location>
        <begin position="12"/>
        <end position="38"/>
    </location>
</feature>
<dbReference type="Proteomes" id="UP000199695">
    <property type="component" value="Unassembled WGS sequence"/>
</dbReference>
<dbReference type="PANTHER" id="PTHR42770:SF13">
    <property type="entry name" value="L-METHIONINE_BRANCHED-CHAIN AMINO ACID EXPORTER YJEH"/>
    <property type="match status" value="1"/>
</dbReference>
<evidence type="ECO:0000256" key="5">
    <source>
        <dbReference type="ARBA" id="ARBA00023136"/>
    </source>
</evidence>
<dbReference type="AlphaFoldDB" id="A0A1H8CGS8"/>
<feature type="transmembrane region" description="Helical" evidence="6">
    <location>
        <begin position="222"/>
        <end position="244"/>
    </location>
</feature>
<keyword evidence="4 6" id="KW-1133">Transmembrane helix</keyword>
<accession>A0A1H8CGS8</accession>
<organism evidence="7 8">
    <name type="scientific">Lihuaxuella thermophila</name>
    <dbReference type="NCBI Taxonomy" id="1173111"/>
    <lineage>
        <taxon>Bacteria</taxon>
        <taxon>Bacillati</taxon>
        <taxon>Bacillota</taxon>
        <taxon>Bacilli</taxon>
        <taxon>Bacillales</taxon>
        <taxon>Thermoactinomycetaceae</taxon>
        <taxon>Lihuaxuella</taxon>
    </lineage>
</organism>
<dbReference type="PIRSF" id="PIRSF006060">
    <property type="entry name" value="AA_transporter"/>
    <property type="match status" value="1"/>
</dbReference>
<feature type="transmembrane region" description="Helical" evidence="6">
    <location>
        <begin position="324"/>
        <end position="343"/>
    </location>
</feature>
<dbReference type="RefSeq" id="WP_089965973.1">
    <property type="nucleotide sequence ID" value="NZ_FOCQ01000003.1"/>
</dbReference>
<reference evidence="7 8" key="1">
    <citation type="submission" date="2016-10" db="EMBL/GenBank/DDBJ databases">
        <authorList>
            <person name="de Groot N.N."/>
        </authorList>
    </citation>
    <scope>NUCLEOTIDE SEQUENCE [LARGE SCALE GENOMIC DNA]</scope>
    <source>
        <strain evidence="7 8">DSM 46701</strain>
    </source>
</reference>
<dbReference type="InterPro" id="IPR002293">
    <property type="entry name" value="AA/rel_permease1"/>
</dbReference>